<reference evidence="2 3" key="1">
    <citation type="submission" date="2018-01" db="EMBL/GenBank/DDBJ databases">
        <authorList>
            <person name="Gaut B.S."/>
            <person name="Morton B.R."/>
            <person name="Clegg M.T."/>
            <person name="Duvall M.R."/>
        </authorList>
    </citation>
    <scope>NUCLEOTIDE SEQUENCE [LARGE SCALE GENOMIC DNA]</scope>
    <source>
        <strain evidence="2 3">HR-AV</strain>
    </source>
</reference>
<dbReference type="RefSeq" id="WP_103789359.1">
    <property type="nucleotide sequence ID" value="NZ_PQVF01000007.1"/>
</dbReference>
<keyword evidence="3" id="KW-1185">Reference proteome</keyword>
<evidence type="ECO:0000259" key="1">
    <source>
        <dbReference type="Pfam" id="PF13271"/>
    </source>
</evidence>
<dbReference type="Proteomes" id="UP000236893">
    <property type="component" value="Unassembled WGS sequence"/>
</dbReference>
<sequence>MEKINVMISSVGRGLAAERDAIKELFSKNDLIELQGVDPVNDLSFSSSSSLKTIEIAKNCDLYILILSKDFGSKLPDGKSATEVEFDAAFRDDPTKILVFLKNEAVNEEEKDLDQEAFIKKVCDYYKGYWRVTFNYSHELQNYVKKSFTSWIKNRAALGNNLTYLDHFVRLAKQEKPEPNAEVYYSVAKDLVELTYIFFGKTYTIHFSAKEIFNNFWGCMSELQIKSREWTQ</sequence>
<dbReference type="AlphaFoldDB" id="A0A2S5A2E0"/>
<feature type="domain" description="DUF4062" evidence="1">
    <location>
        <begin position="6"/>
        <end position="89"/>
    </location>
</feature>
<comment type="caution">
    <text evidence="2">The sequence shown here is derived from an EMBL/GenBank/DDBJ whole genome shotgun (WGS) entry which is preliminary data.</text>
</comment>
<gene>
    <name evidence="2" type="ORF">C3K47_11915</name>
</gene>
<dbReference type="InterPro" id="IPR025139">
    <property type="entry name" value="DUF4062"/>
</dbReference>
<organism evidence="2 3">
    <name type="scientific">Solitalea longa</name>
    <dbReference type="NCBI Taxonomy" id="2079460"/>
    <lineage>
        <taxon>Bacteria</taxon>
        <taxon>Pseudomonadati</taxon>
        <taxon>Bacteroidota</taxon>
        <taxon>Sphingobacteriia</taxon>
        <taxon>Sphingobacteriales</taxon>
        <taxon>Sphingobacteriaceae</taxon>
        <taxon>Solitalea</taxon>
    </lineage>
</organism>
<protein>
    <recommendedName>
        <fullName evidence="1">DUF4062 domain-containing protein</fullName>
    </recommendedName>
</protein>
<dbReference type="OrthoDB" id="9810187at2"/>
<proteinExistence type="predicted"/>
<accession>A0A2S5A2E0</accession>
<name>A0A2S5A2E0_9SPHI</name>
<dbReference type="Pfam" id="PF13271">
    <property type="entry name" value="DUF4062"/>
    <property type="match status" value="1"/>
</dbReference>
<evidence type="ECO:0000313" key="3">
    <source>
        <dbReference type="Proteomes" id="UP000236893"/>
    </source>
</evidence>
<dbReference type="EMBL" id="PQVF01000007">
    <property type="protein sequence ID" value="POY36442.1"/>
    <property type="molecule type" value="Genomic_DNA"/>
</dbReference>
<evidence type="ECO:0000313" key="2">
    <source>
        <dbReference type="EMBL" id="POY36442.1"/>
    </source>
</evidence>